<dbReference type="Proteomes" id="UP000604341">
    <property type="component" value="Unassembled WGS sequence"/>
</dbReference>
<sequence>MSILFPVLTPYAGSFCAAAGEPLRGTTVTHERGGEVAYLIGATSHRASRLAVLVPLGLPRAQVDAALRASLNGALPGLGSAPDALEPMAHLLRFCASNGEAGDLLGVQVVQGRVKLTLTPFTVQSQRLVAGLEPGARGQLLTLLGTHDGHTTYPA</sequence>
<comment type="caution">
    <text evidence="1">The sequence shown here is derived from an EMBL/GenBank/DDBJ whole genome shotgun (WGS) entry which is preliminary data.</text>
</comment>
<accession>A0ABQ2FQF8</accession>
<gene>
    <name evidence="1" type="ORF">GCM10010844_39640</name>
</gene>
<proteinExistence type="predicted"/>
<evidence type="ECO:0000313" key="2">
    <source>
        <dbReference type="Proteomes" id="UP000604341"/>
    </source>
</evidence>
<keyword evidence="2" id="KW-1185">Reference proteome</keyword>
<evidence type="ECO:0000313" key="1">
    <source>
        <dbReference type="EMBL" id="GGL16780.1"/>
    </source>
</evidence>
<reference evidence="2" key="1">
    <citation type="journal article" date="2019" name="Int. J. Syst. Evol. Microbiol.">
        <title>The Global Catalogue of Microorganisms (GCM) 10K type strain sequencing project: providing services to taxonomists for standard genome sequencing and annotation.</title>
        <authorList>
            <consortium name="The Broad Institute Genomics Platform"/>
            <consortium name="The Broad Institute Genome Sequencing Center for Infectious Disease"/>
            <person name="Wu L."/>
            <person name="Ma J."/>
        </authorList>
    </citation>
    <scope>NUCLEOTIDE SEQUENCE [LARGE SCALE GENOMIC DNA]</scope>
    <source>
        <strain evidence="2">JCM 19173</strain>
    </source>
</reference>
<name>A0ABQ2FQF8_9DEIO</name>
<dbReference type="EMBL" id="BMPE01000023">
    <property type="protein sequence ID" value="GGL16780.1"/>
    <property type="molecule type" value="Genomic_DNA"/>
</dbReference>
<dbReference type="RefSeq" id="WP_189070715.1">
    <property type="nucleotide sequence ID" value="NZ_BMPE01000023.1"/>
</dbReference>
<organism evidence="1 2">
    <name type="scientific">Deinococcus radiotolerans</name>
    <dbReference type="NCBI Taxonomy" id="1309407"/>
    <lineage>
        <taxon>Bacteria</taxon>
        <taxon>Thermotogati</taxon>
        <taxon>Deinococcota</taxon>
        <taxon>Deinococci</taxon>
        <taxon>Deinococcales</taxon>
        <taxon>Deinococcaceae</taxon>
        <taxon>Deinococcus</taxon>
    </lineage>
</organism>
<protein>
    <submittedName>
        <fullName evidence="1">Uncharacterized protein</fullName>
    </submittedName>
</protein>